<dbReference type="PANTHER" id="PTHR43619:SF2">
    <property type="entry name" value="S-ADENOSYL-L-METHIONINE-DEPENDENT METHYLTRANSFERASES SUPERFAMILY PROTEIN"/>
    <property type="match status" value="1"/>
</dbReference>
<evidence type="ECO:0000256" key="1">
    <source>
        <dbReference type="ARBA" id="ARBA00022603"/>
    </source>
</evidence>
<keyword evidence="2" id="KW-0808">Transferase</keyword>
<evidence type="ECO:0000313" key="3">
    <source>
        <dbReference type="EMBL" id="MFC5292446.1"/>
    </source>
</evidence>
<dbReference type="Proteomes" id="UP001595976">
    <property type="component" value="Unassembled WGS sequence"/>
</dbReference>
<dbReference type="PANTHER" id="PTHR43619">
    <property type="entry name" value="S-ADENOSYL-L-METHIONINE-DEPENDENT METHYLTRANSFERASE YKTD-RELATED"/>
    <property type="match status" value="1"/>
</dbReference>
<dbReference type="RefSeq" id="WP_158444631.1">
    <property type="nucleotide sequence ID" value="NZ_JAOAOS010000002.1"/>
</dbReference>
<dbReference type="SUPFAM" id="SSF53335">
    <property type="entry name" value="S-adenosyl-L-methionine-dependent methyltransferases"/>
    <property type="match status" value="1"/>
</dbReference>
<dbReference type="InterPro" id="IPR016874">
    <property type="entry name" value="TcmP-like"/>
</dbReference>
<reference evidence="4" key="1">
    <citation type="journal article" date="2019" name="Int. J. Syst. Evol. Microbiol.">
        <title>The Global Catalogue of Microorganisms (GCM) 10K type strain sequencing project: providing services to taxonomists for standard genome sequencing and annotation.</title>
        <authorList>
            <consortium name="The Broad Institute Genomics Platform"/>
            <consortium name="The Broad Institute Genome Sequencing Center for Infectious Disease"/>
            <person name="Wu L."/>
            <person name="Ma J."/>
        </authorList>
    </citation>
    <scope>NUCLEOTIDE SEQUENCE [LARGE SCALE GENOMIC DNA]</scope>
    <source>
        <strain evidence="4">CGMCC 1.15643</strain>
    </source>
</reference>
<proteinExistence type="predicted"/>
<accession>A0ABW0F2H7</accession>
<dbReference type="EMBL" id="JBHSLI010000002">
    <property type="protein sequence ID" value="MFC5292446.1"/>
    <property type="molecule type" value="Genomic_DNA"/>
</dbReference>
<comment type="caution">
    <text evidence="3">The sequence shown here is derived from an EMBL/GenBank/DDBJ whole genome shotgun (WGS) entry which is preliminary data.</text>
</comment>
<organism evidence="3 4">
    <name type="scientific">Bosea minatitlanensis</name>
    <dbReference type="NCBI Taxonomy" id="128782"/>
    <lineage>
        <taxon>Bacteria</taxon>
        <taxon>Pseudomonadati</taxon>
        <taxon>Pseudomonadota</taxon>
        <taxon>Alphaproteobacteria</taxon>
        <taxon>Hyphomicrobiales</taxon>
        <taxon>Boseaceae</taxon>
        <taxon>Bosea</taxon>
    </lineage>
</organism>
<evidence type="ECO:0000313" key="4">
    <source>
        <dbReference type="Proteomes" id="UP001595976"/>
    </source>
</evidence>
<dbReference type="GO" id="GO:0032259">
    <property type="term" value="P:methylation"/>
    <property type="evidence" value="ECO:0007669"/>
    <property type="project" value="UniProtKB-KW"/>
</dbReference>
<dbReference type="GO" id="GO:0008168">
    <property type="term" value="F:methyltransferase activity"/>
    <property type="evidence" value="ECO:0007669"/>
    <property type="project" value="UniProtKB-KW"/>
</dbReference>
<keyword evidence="1 3" id="KW-0489">Methyltransferase</keyword>
<dbReference type="PIRSF" id="PIRSF028177">
    <property type="entry name" value="Polyketide_synth_Omtfrase_TcmP"/>
    <property type="match status" value="1"/>
</dbReference>
<name>A0ABW0F2H7_9HYPH</name>
<protein>
    <submittedName>
        <fullName evidence="3">Class I SAM-dependent methyltransferase</fullName>
    </submittedName>
</protein>
<evidence type="ECO:0000256" key="2">
    <source>
        <dbReference type="ARBA" id="ARBA00022679"/>
    </source>
</evidence>
<dbReference type="Gene3D" id="3.40.50.150">
    <property type="entry name" value="Vaccinia Virus protein VP39"/>
    <property type="match status" value="1"/>
</dbReference>
<dbReference type="InterPro" id="IPR029063">
    <property type="entry name" value="SAM-dependent_MTases_sf"/>
</dbReference>
<sequence>MAGEKVALQGAQETLLVTLCAKAGESRLPDTLLGDRFAAEALARLDYDFDGLKIDRDMMIGIALRAHVIDGWTRAFLGLHPEASVLHLGCGLDSRVFRVAPAASVRWFDLDYPDVIALRERLYPAREGCTLLASSVTEPGWLDAVPRDRPALVIAEGILPYLPPEEVTLLLERLGAHLPGGEIVFDAYSRLGLALIAWQPSIRATGAKLLWSLDDPEDLLRQFPRFELVEELAGYDPRQVARMSLAARLAIPVMGLVPALSRIGRLLRFRFGSAGADGG</sequence>
<keyword evidence="4" id="KW-1185">Reference proteome</keyword>
<gene>
    <name evidence="3" type="ORF">ACFPK2_05510</name>
</gene>
<dbReference type="InterPro" id="IPR007213">
    <property type="entry name" value="Ppm1/Ppm2/Tcmp"/>
</dbReference>
<dbReference type="Pfam" id="PF04072">
    <property type="entry name" value="LCM"/>
    <property type="match status" value="1"/>
</dbReference>